<evidence type="ECO:0000259" key="1">
    <source>
        <dbReference type="Pfam" id="PF11229"/>
    </source>
</evidence>
<keyword evidence="2" id="KW-1185">Reference proteome</keyword>
<dbReference type="Proteomes" id="UP000248482">
    <property type="component" value="Unplaced"/>
</dbReference>
<feature type="domain" description="Focadhesin C-terminal" evidence="1">
    <location>
        <begin position="1"/>
        <end position="243"/>
    </location>
</feature>
<dbReference type="AlphaFoldDB" id="A0A2Y9KHL4"/>
<dbReference type="KEGG" id="elk:111156620"/>
<dbReference type="PANTHER" id="PTHR16212:SF4">
    <property type="entry name" value="FOCADHESIN"/>
    <property type="match status" value="1"/>
</dbReference>
<dbReference type="GeneID" id="111156620"/>
<evidence type="ECO:0000313" key="3">
    <source>
        <dbReference type="RefSeq" id="XP_022373322.1"/>
    </source>
</evidence>
<dbReference type="STRING" id="391180.A0A2Y9KHL4"/>
<organism evidence="2 3">
    <name type="scientific">Enhydra lutris kenyoni</name>
    <name type="common">northern sea otter</name>
    <dbReference type="NCBI Taxonomy" id="391180"/>
    <lineage>
        <taxon>Eukaryota</taxon>
        <taxon>Metazoa</taxon>
        <taxon>Chordata</taxon>
        <taxon>Craniata</taxon>
        <taxon>Vertebrata</taxon>
        <taxon>Euteleostomi</taxon>
        <taxon>Mammalia</taxon>
        <taxon>Eutheria</taxon>
        <taxon>Laurasiatheria</taxon>
        <taxon>Carnivora</taxon>
        <taxon>Caniformia</taxon>
        <taxon>Musteloidea</taxon>
        <taxon>Mustelidae</taxon>
        <taxon>Lutrinae</taxon>
        <taxon>Enhydra</taxon>
    </lineage>
</organism>
<name>A0A2Y9KHL4_ENHLU</name>
<dbReference type="InterPro" id="IPR045163">
    <property type="entry name" value="Focadhesin/RST1"/>
</dbReference>
<dbReference type="OrthoDB" id="6125419at2759"/>
<gene>
    <name evidence="3" type="primary">LOC111156620</name>
</gene>
<evidence type="ECO:0000313" key="2">
    <source>
        <dbReference type="Proteomes" id="UP000248482"/>
    </source>
</evidence>
<dbReference type="Pfam" id="PF11229">
    <property type="entry name" value="Focadhesin"/>
    <property type="match status" value="1"/>
</dbReference>
<reference evidence="3" key="1">
    <citation type="submission" date="2025-08" db="UniProtKB">
        <authorList>
            <consortium name="RefSeq"/>
        </authorList>
    </citation>
    <scope>IDENTIFICATION</scope>
    <source>
        <tissue evidence="3">Blood</tissue>
    </source>
</reference>
<accession>A0A2Y9KHL4</accession>
<dbReference type="RefSeq" id="XP_022373322.1">
    <property type="nucleotide sequence ID" value="XM_022517614.1"/>
</dbReference>
<proteinExistence type="predicted"/>
<sequence length="267" mass="29597">MKPIAAVGESYQYPPVNWAALLSPLMRLNFGEEIQQLCLEIMVTQAQSSQNAAALLGLWVMPPLIHGLSVNIKKYLLVSTPLWVKHVSDEQIRGFVENVMVPVCRAASPPTLRTSALQGLGQAMKLPSPTHHLWSLLSEATGNIFDLLPNKIRRNDLELYVSVAKCLSEMTDDEANRVAQITESSLEKAAFVRLYLVSQGRFPLMGLMEILSAAIQHREKDTLAWMVLHSLYQARIASHANTGEAGLGNQQDQKDLPSLLTCNCFLH</sequence>
<protein>
    <submittedName>
        <fullName evidence="3">Focadhesin-like</fullName>
    </submittedName>
</protein>
<dbReference type="InterPro" id="IPR021392">
    <property type="entry name" value="Focadhesin_C"/>
</dbReference>
<dbReference type="GO" id="GO:0060147">
    <property type="term" value="P:regulation of post-transcriptional gene silencing"/>
    <property type="evidence" value="ECO:0007669"/>
    <property type="project" value="InterPro"/>
</dbReference>
<dbReference type="PANTHER" id="PTHR16212">
    <property type="entry name" value="FOCADHESIN FAMILY MEMBER"/>
    <property type="match status" value="1"/>
</dbReference>